<dbReference type="AlphaFoldDB" id="A0A199VEL4"/>
<protein>
    <submittedName>
        <fullName evidence="4">CDK5RAP3-like protein</fullName>
    </submittedName>
</protein>
<feature type="region of interest" description="Disordered" evidence="3">
    <location>
        <begin position="258"/>
        <end position="278"/>
    </location>
</feature>
<sequence length="565" mass="63491">MHQDPAEIRNLPIDIAFARLGEWLVDRKKIPYDWRKRVSAIRSRISSALSSLPRDLDPFLQTLDPEAIGYLEAKQIYTILLNSTSESRNIFGRLSGSAGEWEAIVRSFEKDHVFLGEAAQIMVQNVNYEIPYQKKQVQKIQQQLAELERKEADIKRNAALSATKYSEACQDLGLQGNNVRLELIETAKSLPSTFSRILEVVNGDSVSRAIEYYTNFVRDAHTEDEKTSVSVLQNLRHLKENPPSLHVSLSAEVQNSLESTAKPNLSSLETGGKPLDSNEPMDAIDWNISADDTQIDWDIGTAEQPEEPGDAFGSYEIIDANIDLRDSENGNGVVSDHTMLNKGEEGVISSNSESEICWEIGIQNPQNEDVVLPDLSSLNELRQPECLAEGRSQLLDTEYRNKILDDLFEIKSFLNQRLMEMRNGETSSLQHQVQAVAPFVLQQYSSDAVHGMLSEVSLAISLLTNRKTRDLIMILNSRRFLDRLVSTVEEKKHHGVKLQESLNDLSARRMELHNALSSSWPKQEAAIAKTRELKKLCEQTLSSMFDGRPVNIIGEINTTINSSVS</sequence>
<comment type="similarity">
    <text evidence="1">Belongs to the CDK5RAP3 family.</text>
</comment>
<keyword evidence="2" id="KW-0175">Coiled coil</keyword>
<evidence type="ECO:0000256" key="3">
    <source>
        <dbReference type="SAM" id="MobiDB-lite"/>
    </source>
</evidence>
<dbReference type="STRING" id="4615.A0A199VEL4"/>
<dbReference type="Proteomes" id="UP000092600">
    <property type="component" value="Unassembled WGS sequence"/>
</dbReference>
<gene>
    <name evidence="4" type="ORF">ACMD2_18359</name>
</gene>
<dbReference type="PANTHER" id="PTHR14894:SF0">
    <property type="entry name" value="CDK5 REGULATORY SUBUNIT-ASSOCIATED PROTEIN 3"/>
    <property type="match status" value="1"/>
</dbReference>
<feature type="coiled-coil region" evidence="2">
    <location>
        <begin position="130"/>
        <end position="157"/>
    </location>
</feature>
<feature type="compositionally biased region" description="Polar residues" evidence="3">
    <location>
        <begin position="258"/>
        <end position="269"/>
    </location>
</feature>
<evidence type="ECO:0000313" key="5">
    <source>
        <dbReference type="Proteomes" id="UP000092600"/>
    </source>
</evidence>
<name>A0A199VEL4_ANACO</name>
<dbReference type="PANTHER" id="PTHR14894">
    <property type="entry name" value="CDK5 REGULATORY SUBUNIT-ASSOCIATED PROTEIN 3"/>
    <property type="match status" value="1"/>
</dbReference>
<dbReference type="GO" id="GO:0007346">
    <property type="term" value="P:regulation of mitotic cell cycle"/>
    <property type="evidence" value="ECO:0007669"/>
    <property type="project" value="TreeGrafter"/>
</dbReference>
<organism evidence="4 5">
    <name type="scientific">Ananas comosus</name>
    <name type="common">Pineapple</name>
    <name type="synonym">Ananas ananas</name>
    <dbReference type="NCBI Taxonomy" id="4615"/>
    <lineage>
        <taxon>Eukaryota</taxon>
        <taxon>Viridiplantae</taxon>
        <taxon>Streptophyta</taxon>
        <taxon>Embryophyta</taxon>
        <taxon>Tracheophyta</taxon>
        <taxon>Spermatophyta</taxon>
        <taxon>Magnoliopsida</taxon>
        <taxon>Liliopsida</taxon>
        <taxon>Poales</taxon>
        <taxon>Bromeliaceae</taxon>
        <taxon>Bromelioideae</taxon>
        <taxon>Ananas</taxon>
    </lineage>
</organism>
<proteinExistence type="inferred from homology"/>
<evidence type="ECO:0000313" key="4">
    <source>
        <dbReference type="EMBL" id="OAY75215.1"/>
    </source>
</evidence>
<evidence type="ECO:0000256" key="1">
    <source>
        <dbReference type="ARBA" id="ARBA00007478"/>
    </source>
</evidence>
<comment type="caution">
    <text evidence="4">The sequence shown here is derived from an EMBL/GenBank/DDBJ whole genome shotgun (WGS) entry which is preliminary data.</text>
</comment>
<reference evidence="4 5" key="1">
    <citation type="journal article" date="2016" name="DNA Res.">
        <title>The draft genome of MD-2 pineapple using hybrid error correction of long reads.</title>
        <authorList>
            <person name="Redwan R.M."/>
            <person name="Saidin A."/>
            <person name="Kumar S.V."/>
        </authorList>
    </citation>
    <scope>NUCLEOTIDE SEQUENCE [LARGE SCALE GENOMIC DNA]</scope>
    <source>
        <strain evidence="5">cv. MD2</strain>
        <tissue evidence="4">Leaf</tissue>
    </source>
</reference>
<dbReference type="Pfam" id="PF05600">
    <property type="entry name" value="CDK5RAP3"/>
    <property type="match status" value="1"/>
</dbReference>
<dbReference type="InterPro" id="IPR008491">
    <property type="entry name" value="CDK5RAP3"/>
</dbReference>
<dbReference type="EMBL" id="LSRQ01002172">
    <property type="protein sequence ID" value="OAY75215.1"/>
    <property type="molecule type" value="Genomic_DNA"/>
</dbReference>
<accession>A0A199VEL4</accession>
<evidence type="ECO:0000256" key="2">
    <source>
        <dbReference type="SAM" id="Coils"/>
    </source>
</evidence>
<dbReference type="GO" id="GO:0012505">
    <property type="term" value="C:endomembrane system"/>
    <property type="evidence" value="ECO:0007669"/>
    <property type="project" value="TreeGrafter"/>
</dbReference>